<dbReference type="PANTHER" id="PTHR34614:SF2">
    <property type="entry name" value="TRANSPOSASE IS4-LIKE DOMAIN-CONTAINING PROTEIN"/>
    <property type="match status" value="1"/>
</dbReference>
<dbReference type="GO" id="GO:0004803">
    <property type="term" value="F:transposase activity"/>
    <property type="evidence" value="ECO:0007669"/>
    <property type="project" value="InterPro"/>
</dbReference>
<feature type="domain" description="Transposase IS4-like" evidence="2">
    <location>
        <begin position="179"/>
        <end position="497"/>
    </location>
</feature>
<dbReference type="InterPro" id="IPR002559">
    <property type="entry name" value="Transposase_11"/>
</dbReference>
<dbReference type="RefSeq" id="WP_109680424.1">
    <property type="nucleotide sequence ID" value="NZ_CP086615.1"/>
</dbReference>
<evidence type="ECO:0000313" key="3">
    <source>
        <dbReference type="EMBL" id="PWG60905.1"/>
    </source>
</evidence>
<dbReference type="OrthoDB" id="6171862at2"/>
<keyword evidence="4" id="KW-1185">Reference proteome</keyword>
<dbReference type="Proteomes" id="UP000245474">
    <property type="component" value="Unassembled WGS sequence"/>
</dbReference>
<dbReference type="EMBL" id="QFFI01000076">
    <property type="protein sequence ID" value="PWG60905.1"/>
    <property type="molecule type" value="Genomic_DNA"/>
</dbReference>
<comment type="caution">
    <text evidence="3">The sequence shown here is derived from an EMBL/GenBank/DDBJ whole genome shotgun (WGS) entry which is preliminary data.</text>
</comment>
<name>A0A2U2MVM5_9GAMM</name>
<dbReference type="GO" id="GO:0003677">
    <property type="term" value="F:DNA binding"/>
    <property type="evidence" value="ECO:0007669"/>
    <property type="project" value="InterPro"/>
</dbReference>
<dbReference type="SUPFAM" id="SSF53098">
    <property type="entry name" value="Ribonuclease H-like"/>
    <property type="match status" value="1"/>
</dbReference>
<evidence type="ECO:0000259" key="2">
    <source>
        <dbReference type="Pfam" id="PF01609"/>
    </source>
</evidence>
<dbReference type="AlphaFoldDB" id="A0A2U2MVM5"/>
<dbReference type="NCBIfam" id="NF033559">
    <property type="entry name" value="transpos_IS1634"/>
    <property type="match status" value="1"/>
</dbReference>
<dbReference type="PANTHER" id="PTHR34614">
    <property type="match status" value="1"/>
</dbReference>
<gene>
    <name evidence="3" type="ORF">DEM34_19215</name>
</gene>
<feature type="region of interest" description="Disordered" evidence="1">
    <location>
        <begin position="370"/>
        <end position="391"/>
    </location>
</feature>
<sequence length="566" mass="64099">MFIRSSRSQGRTYLRLVEGYRDAQGRTRHRQIAQLGRADQLTEDKVQSIIRGLKRHTGLPLVDSESAEFEPSRSLGGAWLLTEIWRALGLDEGLVRALRSSYRQFDLEAVIRAMVFNRLLDPQSKLGVLRWLERVHLPGVDQRRIDHNQLLRAMDALIEHREAVEAVVAEQIRPLLDQDLTVTFYDVTTVRIHGEHRLEADLRQPGMSKDTGGIARQFALGVVQTAEGLPIAHEVFEGNVAESRTLAPMITRLLERFRLQRVVVVADRGLLSLDNVDTLEALGREQGLAVDYILAVPGRRYGEFTELMARLHPELAREAEAEAGGGEAVTETTWAGRRLVVAHNPERAAEQSAHRRRRIERVDELGQRLARRLDNQDAGKPGRGRRSSDRSAYQRFHKAVVEQRLSGIIKADLTAPAFHYEIDEEAWAAAERLDGKLLLVTSLEDREAGEIVERYRSLADIERGFRALKGTLDIAPVHHRLPERIRAHALICFLALVVYRVLRMRLRANPPADVHSVERLLERLETVQLHHLTLDGESIQGISMDAAQRDLFKSLEVTPPRRDIAV</sequence>
<organism evidence="3 4">
    <name type="scientific">Sediminicurvatus halobius</name>
    <dbReference type="NCBI Taxonomy" id="2182432"/>
    <lineage>
        <taxon>Bacteria</taxon>
        <taxon>Pseudomonadati</taxon>
        <taxon>Pseudomonadota</taxon>
        <taxon>Gammaproteobacteria</taxon>
        <taxon>Chromatiales</taxon>
        <taxon>Ectothiorhodospiraceae</taxon>
        <taxon>Sediminicurvatus</taxon>
    </lineage>
</organism>
<reference evidence="3 4" key="1">
    <citation type="submission" date="2018-05" db="EMBL/GenBank/DDBJ databases">
        <title>Spiribacter halobius sp. nov., a moderately halophilic bacterium isolated from marine solar saltern.</title>
        <authorList>
            <person name="Zheng W.-S."/>
            <person name="Lu D.-C."/>
            <person name="Du Z.-J."/>
        </authorList>
    </citation>
    <scope>NUCLEOTIDE SEQUENCE [LARGE SCALE GENOMIC DNA]</scope>
    <source>
        <strain evidence="3 4">E85</strain>
    </source>
</reference>
<dbReference type="Pfam" id="PF01609">
    <property type="entry name" value="DDE_Tnp_1"/>
    <property type="match status" value="1"/>
</dbReference>
<evidence type="ECO:0000256" key="1">
    <source>
        <dbReference type="SAM" id="MobiDB-lite"/>
    </source>
</evidence>
<evidence type="ECO:0000313" key="4">
    <source>
        <dbReference type="Proteomes" id="UP000245474"/>
    </source>
</evidence>
<dbReference type="InterPro" id="IPR047654">
    <property type="entry name" value="IS1634_transpos"/>
</dbReference>
<protein>
    <submittedName>
        <fullName evidence="3">IS1634 family transposase</fullName>
    </submittedName>
</protein>
<accession>A0A2U2MVM5</accession>
<proteinExistence type="predicted"/>
<dbReference type="InterPro" id="IPR012337">
    <property type="entry name" value="RNaseH-like_sf"/>
</dbReference>
<dbReference type="GO" id="GO:0006313">
    <property type="term" value="P:DNA transposition"/>
    <property type="evidence" value="ECO:0007669"/>
    <property type="project" value="InterPro"/>
</dbReference>